<dbReference type="RefSeq" id="WP_369864040.1">
    <property type="nucleotide sequence ID" value="NZ_JBCLPP010000067.1"/>
</dbReference>
<gene>
    <name evidence="2" type="ORF">AAK873_13680</name>
</gene>
<protein>
    <submittedName>
        <fullName evidence="2">Helix-turn-helix domain-containing protein</fullName>
    </submittedName>
</protein>
<reference evidence="2 3" key="1">
    <citation type="submission" date="2024-03" db="EMBL/GenBank/DDBJ databases">
        <title>Mouse gut bacterial collection (mGBC) of GemPharmatech.</title>
        <authorList>
            <person name="He Y."/>
            <person name="Dong L."/>
            <person name="Wu D."/>
            <person name="Gao X."/>
            <person name="Lin Z."/>
        </authorList>
    </citation>
    <scope>NUCLEOTIDE SEQUENCE [LARGE SCALE GENOMIC DNA]</scope>
    <source>
        <strain evidence="2 3">54-13</strain>
    </source>
</reference>
<evidence type="ECO:0000259" key="1">
    <source>
        <dbReference type="Pfam" id="PF12728"/>
    </source>
</evidence>
<evidence type="ECO:0000313" key="2">
    <source>
        <dbReference type="EMBL" id="MEY8246653.1"/>
    </source>
</evidence>
<dbReference type="SUPFAM" id="SSF46955">
    <property type="entry name" value="Putative DNA-binding domain"/>
    <property type="match status" value="1"/>
</dbReference>
<name>A0ABV4CZ30_9BACT</name>
<dbReference type="InterPro" id="IPR041657">
    <property type="entry name" value="HTH_17"/>
</dbReference>
<evidence type="ECO:0000313" key="3">
    <source>
        <dbReference type="Proteomes" id="UP001565200"/>
    </source>
</evidence>
<comment type="caution">
    <text evidence="2">The sequence shown here is derived from an EMBL/GenBank/DDBJ whole genome shotgun (WGS) entry which is preliminary data.</text>
</comment>
<organism evidence="2 3">
    <name type="scientific">Heminiphilus faecis</name>
    <dbReference type="NCBI Taxonomy" id="2601703"/>
    <lineage>
        <taxon>Bacteria</taxon>
        <taxon>Pseudomonadati</taxon>
        <taxon>Bacteroidota</taxon>
        <taxon>Bacteroidia</taxon>
        <taxon>Bacteroidales</taxon>
        <taxon>Muribaculaceae</taxon>
        <taxon>Heminiphilus</taxon>
    </lineage>
</organism>
<dbReference type="Proteomes" id="UP001565200">
    <property type="component" value="Unassembled WGS sequence"/>
</dbReference>
<dbReference type="Pfam" id="PF12728">
    <property type="entry name" value="HTH_17"/>
    <property type="match status" value="1"/>
</dbReference>
<keyword evidence="3" id="KW-1185">Reference proteome</keyword>
<feature type="domain" description="Helix-turn-helix" evidence="1">
    <location>
        <begin position="58"/>
        <end position="104"/>
    </location>
</feature>
<proteinExistence type="predicted"/>
<dbReference type="InterPro" id="IPR009061">
    <property type="entry name" value="DNA-bd_dom_put_sf"/>
</dbReference>
<accession>A0ABV4CZ30</accession>
<dbReference type="EMBL" id="JBCLPP010000067">
    <property type="protein sequence ID" value="MEY8246653.1"/>
    <property type="molecule type" value="Genomic_DNA"/>
</dbReference>
<sequence length="109" mass="12787">MRTEEYRTLVRLIRELASEVRTVKTGLDSKIDHVAKKVTEAFQGFGILDPEEETWTEQQVCERYHVSRRTMYEHRTNGRIAYIKTGSGRNCKVKYRKADVIEFFSVLNA</sequence>